<dbReference type="Pfam" id="PF00041">
    <property type="entry name" value="fn3"/>
    <property type="match status" value="1"/>
</dbReference>
<name>A0A1X7SRE3_AMPQE</name>
<reference evidence="3" key="1">
    <citation type="submission" date="2017-05" db="UniProtKB">
        <authorList>
            <consortium name="EnsemblMetazoa"/>
        </authorList>
    </citation>
    <scope>IDENTIFICATION</scope>
</reference>
<dbReference type="SMART" id="SM00060">
    <property type="entry name" value="FN3"/>
    <property type="match status" value="1"/>
</dbReference>
<dbReference type="AlphaFoldDB" id="A0A1X7SRE3"/>
<evidence type="ECO:0000313" key="3">
    <source>
        <dbReference type="EnsemblMetazoa" id="Aqu2.1.04712_001"/>
    </source>
</evidence>
<dbReference type="SUPFAM" id="SSF49265">
    <property type="entry name" value="Fibronectin type III"/>
    <property type="match status" value="1"/>
</dbReference>
<organism evidence="3">
    <name type="scientific">Amphimedon queenslandica</name>
    <name type="common">Sponge</name>
    <dbReference type="NCBI Taxonomy" id="400682"/>
    <lineage>
        <taxon>Eukaryota</taxon>
        <taxon>Metazoa</taxon>
        <taxon>Porifera</taxon>
        <taxon>Demospongiae</taxon>
        <taxon>Heteroscleromorpha</taxon>
        <taxon>Haplosclerida</taxon>
        <taxon>Niphatidae</taxon>
        <taxon>Amphimedon</taxon>
    </lineage>
</organism>
<accession>A0A1X7SRE3</accession>
<dbReference type="CDD" id="cd00063">
    <property type="entry name" value="FN3"/>
    <property type="match status" value="1"/>
</dbReference>
<proteinExistence type="predicted"/>
<keyword evidence="1" id="KW-0677">Repeat</keyword>
<evidence type="ECO:0000259" key="2">
    <source>
        <dbReference type="PROSITE" id="PS50853"/>
    </source>
</evidence>
<sequence length="348" mass="37335">MTVYPQEYKLNCTKIGHPGYSIHLSIGSTALASYTYCYDFSNSCPGTVLASSTNTVRYTVNIKWDGITVSSGSISQSTTGDQMYQCVLDNQSGADGTRTLTIKVPSTAPSSLTEVSKTATTITVSWTALDSSDADGYVVNVTSDTDTVQTVQVEGSSNNTITLNGLRGETTYSITVRAYQQLLGPASSTISVQTLPVINSINRTLVSSITQLNNTQYCIDCLTTTDMNPSSDVYWLVNGVMKSNSMYTSIDILTYNNTLLVYPDPLGVSVNVTCIVMIGGVNYSQSVILHAPSGPLNNVRGFILSANSIKVNWTNSSETNGYVIEYTTGGVTRNVVSTSENEILLTDL</sequence>
<dbReference type="PANTHER" id="PTHR46708:SF11">
    <property type="entry name" value="RECEPTOR-TYPE TYROSINE-PROTEIN PHOSPHATASE ETA-LIKE"/>
    <property type="match status" value="1"/>
</dbReference>
<dbReference type="eggNOG" id="KOG3510">
    <property type="taxonomic scope" value="Eukaryota"/>
</dbReference>
<dbReference type="InterPro" id="IPR036116">
    <property type="entry name" value="FN3_sf"/>
</dbReference>
<dbReference type="InterPro" id="IPR050991">
    <property type="entry name" value="ECM_Regulatory_Proteins"/>
</dbReference>
<protein>
    <recommendedName>
        <fullName evidence="2">Fibronectin type-III domain-containing protein</fullName>
    </recommendedName>
</protein>
<dbReference type="InterPro" id="IPR003961">
    <property type="entry name" value="FN3_dom"/>
</dbReference>
<dbReference type="InParanoid" id="A0A1X7SRE3"/>
<dbReference type="EnsemblMetazoa" id="Aqu2.1.04712_001">
    <property type="protein sequence ID" value="Aqu2.1.04712_001"/>
    <property type="gene ID" value="Aqu2.1.04712"/>
</dbReference>
<dbReference type="PANTHER" id="PTHR46708">
    <property type="entry name" value="TENASCIN"/>
    <property type="match status" value="1"/>
</dbReference>
<dbReference type="PROSITE" id="PS50853">
    <property type="entry name" value="FN3"/>
    <property type="match status" value="1"/>
</dbReference>
<dbReference type="Gene3D" id="2.60.40.10">
    <property type="entry name" value="Immunoglobulins"/>
    <property type="match status" value="1"/>
</dbReference>
<dbReference type="InterPro" id="IPR013783">
    <property type="entry name" value="Ig-like_fold"/>
</dbReference>
<feature type="domain" description="Fibronectin type-III" evidence="2">
    <location>
        <begin position="108"/>
        <end position="197"/>
    </location>
</feature>
<evidence type="ECO:0000256" key="1">
    <source>
        <dbReference type="ARBA" id="ARBA00022737"/>
    </source>
</evidence>